<dbReference type="OrthoDB" id="10551495at2759"/>
<evidence type="ECO:0000313" key="1">
    <source>
        <dbReference type="EMBL" id="KAE7997250.1"/>
    </source>
</evidence>
<protein>
    <submittedName>
        <fullName evidence="1">Uncharacterized protein</fullName>
    </submittedName>
</protein>
<dbReference type="EMBL" id="CM017321">
    <property type="protein sequence ID" value="KAE7997250.1"/>
    <property type="molecule type" value="Genomic_DNA"/>
</dbReference>
<name>A0A5N6QGH7_9ROSI</name>
<keyword evidence="2" id="KW-1185">Reference proteome</keyword>
<evidence type="ECO:0000313" key="2">
    <source>
        <dbReference type="Proteomes" id="UP000327013"/>
    </source>
</evidence>
<proteinExistence type="predicted"/>
<dbReference type="Proteomes" id="UP000327013">
    <property type="component" value="Chromosome 1"/>
</dbReference>
<gene>
    <name evidence="1" type="ORF">FH972_001898</name>
</gene>
<sequence length="51" mass="5119">MDAILPEISPSGSPQPFLPLLAPTPLVPFTNATVPKLSAVKIPALPAAASA</sequence>
<accession>A0A5N6QGH7</accession>
<dbReference type="AlphaFoldDB" id="A0A5N6QGH7"/>
<reference evidence="1 2" key="1">
    <citation type="submission" date="2019-06" db="EMBL/GenBank/DDBJ databases">
        <title>A chromosomal-level reference genome of Carpinus fangiana (Coryloideae, Betulaceae).</title>
        <authorList>
            <person name="Yang X."/>
            <person name="Wang Z."/>
            <person name="Zhang L."/>
            <person name="Hao G."/>
            <person name="Liu J."/>
            <person name="Yang Y."/>
        </authorList>
    </citation>
    <scope>NUCLEOTIDE SEQUENCE [LARGE SCALE GENOMIC DNA]</scope>
    <source>
        <strain evidence="1">Cfa_2016G</strain>
        <tissue evidence="1">Leaf</tissue>
    </source>
</reference>
<organism evidence="1 2">
    <name type="scientific">Carpinus fangiana</name>
    <dbReference type="NCBI Taxonomy" id="176857"/>
    <lineage>
        <taxon>Eukaryota</taxon>
        <taxon>Viridiplantae</taxon>
        <taxon>Streptophyta</taxon>
        <taxon>Embryophyta</taxon>
        <taxon>Tracheophyta</taxon>
        <taxon>Spermatophyta</taxon>
        <taxon>Magnoliopsida</taxon>
        <taxon>eudicotyledons</taxon>
        <taxon>Gunneridae</taxon>
        <taxon>Pentapetalae</taxon>
        <taxon>rosids</taxon>
        <taxon>fabids</taxon>
        <taxon>Fagales</taxon>
        <taxon>Betulaceae</taxon>
        <taxon>Carpinus</taxon>
    </lineage>
</organism>